<dbReference type="SMART" id="SM00382">
    <property type="entry name" value="AAA"/>
    <property type="match status" value="1"/>
</dbReference>
<dbReference type="InterPro" id="IPR050238">
    <property type="entry name" value="DNA_Rep/Repair_Clamp_Loader"/>
</dbReference>
<comment type="subcellular location">
    <subcellularLocation>
        <location evidence="1">Nucleus</location>
    </subcellularLocation>
</comment>
<dbReference type="InterPro" id="IPR027417">
    <property type="entry name" value="P-loop_NTPase"/>
</dbReference>
<dbReference type="Gene3D" id="1.10.8.60">
    <property type="match status" value="1"/>
</dbReference>
<dbReference type="NCBIfam" id="NF001679">
    <property type="entry name" value="PRK00440.1"/>
    <property type="match status" value="1"/>
</dbReference>
<feature type="domain" description="AAA+ ATPase" evidence="8">
    <location>
        <begin position="57"/>
        <end position="189"/>
    </location>
</feature>
<dbReference type="GO" id="GO:0016887">
    <property type="term" value="F:ATP hydrolysis activity"/>
    <property type="evidence" value="ECO:0007669"/>
    <property type="project" value="InterPro"/>
</dbReference>
<dbReference type="InterPro" id="IPR008921">
    <property type="entry name" value="DNA_pol3_clamp-load_cplx_C"/>
</dbReference>
<comment type="similarity">
    <text evidence="2">Belongs to the activator 1 small subunits family.</text>
</comment>
<protein>
    <recommendedName>
        <fullName evidence="7">Replication factor C subunit 2</fullName>
    </recommendedName>
</protein>
<dbReference type="Pfam" id="PF21960">
    <property type="entry name" value="RCF1-5-like_lid"/>
    <property type="match status" value="1"/>
</dbReference>
<dbReference type="PANTHER" id="PTHR11669">
    <property type="entry name" value="REPLICATION FACTOR C / DNA POLYMERASE III GAMMA-TAU SUBUNIT"/>
    <property type="match status" value="1"/>
</dbReference>
<evidence type="ECO:0000313" key="9">
    <source>
        <dbReference type="EMBL" id="CAE2198673.1"/>
    </source>
</evidence>
<dbReference type="GO" id="GO:0005524">
    <property type="term" value="F:ATP binding"/>
    <property type="evidence" value="ECO:0007669"/>
    <property type="project" value="UniProtKB-KW"/>
</dbReference>
<dbReference type="GO" id="GO:0003677">
    <property type="term" value="F:DNA binding"/>
    <property type="evidence" value="ECO:0007669"/>
    <property type="project" value="InterPro"/>
</dbReference>
<evidence type="ECO:0000256" key="4">
    <source>
        <dbReference type="ARBA" id="ARBA00022741"/>
    </source>
</evidence>
<dbReference type="GO" id="GO:0005634">
    <property type="term" value="C:nucleus"/>
    <property type="evidence" value="ECO:0007669"/>
    <property type="project" value="UniProtKB-SubCell"/>
</dbReference>
<dbReference type="CDD" id="cd18140">
    <property type="entry name" value="HLD_clamp_RFC"/>
    <property type="match status" value="1"/>
</dbReference>
<dbReference type="GO" id="GO:0005663">
    <property type="term" value="C:DNA replication factor C complex"/>
    <property type="evidence" value="ECO:0007669"/>
    <property type="project" value="TreeGrafter"/>
</dbReference>
<sequence>MDTSAFFAKREKRAPVDKAQQAAKLPWVEKYRPKTVDEVAYQDEVTKTLKKSIETSNLPHLLFYGPPGTGKTSTILAIGRQLYGPNIFKENVLELNASDDRGIKVVRSRVKGFSQIVSSGKKEAGYPCPPYKLIILDEADSMTTDAQAALRRMMETYSKTTRFCLICNYVTRIIEPLASRCVKFRFKPLSAETMKSRLVEISNAEKFDVKDEVLDELVVVSGGDMRRAITLMQSAHQLEPEGISVQTIVDISGRVQDEMIDKFIAVCQSNSFDKLQEQVNNVVCEGYSAVTFIEQVQQKIISSKELSDTQKAKISIKMAEVDASLLEGASEFLQLLDLGSTMLQVLCK</sequence>
<keyword evidence="4" id="KW-0547">Nucleotide-binding</keyword>
<reference evidence="9" key="1">
    <citation type="submission" date="2021-01" db="EMBL/GenBank/DDBJ databases">
        <authorList>
            <person name="Corre E."/>
            <person name="Pelletier E."/>
            <person name="Niang G."/>
            <person name="Scheremetjew M."/>
            <person name="Finn R."/>
            <person name="Kale V."/>
            <person name="Holt S."/>
            <person name="Cochrane G."/>
            <person name="Meng A."/>
            <person name="Brown T."/>
            <person name="Cohen L."/>
        </authorList>
    </citation>
    <scope>NUCLEOTIDE SEQUENCE</scope>
    <source>
        <strain evidence="9">DIVA3 518/3/11/1/6</strain>
    </source>
</reference>
<keyword evidence="6" id="KW-0539">Nucleus</keyword>
<dbReference type="SUPFAM" id="SSF48019">
    <property type="entry name" value="post-AAA+ oligomerization domain-like"/>
    <property type="match status" value="1"/>
</dbReference>
<dbReference type="Gene3D" id="3.40.50.300">
    <property type="entry name" value="P-loop containing nucleotide triphosphate hydrolases"/>
    <property type="match status" value="1"/>
</dbReference>
<evidence type="ECO:0000256" key="2">
    <source>
        <dbReference type="ARBA" id="ARBA00005378"/>
    </source>
</evidence>
<evidence type="ECO:0000256" key="5">
    <source>
        <dbReference type="ARBA" id="ARBA00022840"/>
    </source>
</evidence>
<evidence type="ECO:0000256" key="6">
    <source>
        <dbReference type="ARBA" id="ARBA00023242"/>
    </source>
</evidence>
<dbReference type="Pfam" id="PF00004">
    <property type="entry name" value="AAA"/>
    <property type="match status" value="1"/>
</dbReference>
<evidence type="ECO:0000256" key="7">
    <source>
        <dbReference type="ARBA" id="ARBA00040745"/>
    </source>
</evidence>
<keyword evidence="3" id="KW-0235">DNA replication</keyword>
<evidence type="ECO:0000256" key="1">
    <source>
        <dbReference type="ARBA" id="ARBA00004123"/>
    </source>
</evidence>
<dbReference type="InterPro" id="IPR003593">
    <property type="entry name" value="AAA+_ATPase"/>
</dbReference>
<accession>A0A7S4HH51</accession>
<keyword evidence="5" id="KW-0067">ATP-binding</keyword>
<dbReference type="GO" id="GO:0003689">
    <property type="term" value="F:DNA clamp loader activity"/>
    <property type="evidence" value="ECO:0007669"/>
    <property type="project" value="TreeGrafter"/>
</dbReference>
<evidence type="ECO:0000259" key="8">
    <source>
        <dbReference type="SMART" id="SM00382"/>
    </source>
</evidence>
<dbReference type="Pfam" id="PF08542">
    <property type="entry name" value="Rep_fac_C"/>
    <property type="match status" value="1"/>
</dbReference>
<dbReference type="PANTHER" id="PTHR11669:SF20">
    <property type="entry name" value="REPLICATION FACTOR C SUBUNIT 4"/>
    <property type="match status" value="1"/>
</dbReference>
<dbReference type="AlphaFoldDB" id="A0A7S4HH51"/>
<evidence type="ECO:0000256" key="3">
    <source>
        <dbReference type="ARBA" id="ARBA00022705"/>
    </source>
</evidence>
<dbReference type="InterPro" id="IPR003959">
    <property type="entry name" value="ATPase_AAA_core"/>
</dbReference>
<dbReference type="GO" id="GO:0006281">
    <property type="term" value="P:DNA repair"/>
    <property type="evidence" value="ECO:0007669"/>
    <property type="project" value="TreeGrafter"/>
</dbReference>
<dbReference type="SUPFAM" id="SSF52540">
    <property type="entry name" value="P-loop containing nucleoside triphosphate hydrolases"/>
    <property type="match status" value="1"/>
</dbReference>
<dbReference type="InterPro" id="IPR013748">
    <property type="entry name" value="Rep_factorC_C"/>
</dbReference>
<dbReference type="CDD" id="cd00009">
    <property type="entry name" value="AAA"/>
    <property type="match status" value="1"/>
</dbReference>
<dbReference type="EMBL" id="HBKP01000063">
    <property type="protein sequence ID" value="CAE2198673.1"/>
    <property type="molecule type" value="Transcribed_RNA"/>
</dbReference>
<gene>
    <name evidence="9" type="ORF">VSP0166_LOCUS37</name>
</gene>
<organism evidence="9">
    <name type="scientific">Vannella robusta</name>
    <dbReference type="NCBI Taxonomy" id="1487602"/>
    <lineage>
        <taxon>Eukaryota</taxon>
        <taxon>Amoebozoa</taxon>
        <taxon>Discosea</taxon>
        <taxon>Flabellinia</taxon>
        <taxon>Vannellidae</taxon>
        <taxon>Vannella</taxon>
    </lineage>
</organism>
<dbReference type="InterPro" id="IPR047854">
    <property type="entry name" value="RFC_lid"/>
</dbReference>
<dbReference type="FunFam" id="3.40.50.300:FF:000237">
    <property type="entry name" value="replication factor C subunit 4"/>
    <property type="match status" value="1"/>
</dbReference>
<dbReference type="FunFam" id="1.20.272.10:FF:000011">
    <property type="entry name" value="Replication factor C subunit 2"/>
    <property type="match status" value="1"/>
</dbReference>
<name>A0A7S4HH51_9EUKA</name>
<dbReference type="GO" id="GO:0006261">
    <property type="term" value="P:DNA-templated DNA replication"/>
    <property type="evidence" value="ECO:0007669"/>
    <property type="project" value="TreeGrafter"/>
</dbReference>
<dbReference type="Gene3D" id="1.20.272.10">
    <property type="match status" value="1"/>
</dbReference>
<proteinExistence type="inferred from homology"/>